<organism evidence="2 3">
    <name type="scientific">Priestia megaterium (strain WSH-002)</name>
    <name type="common">Bacillus megaterium</name>
    <dbReference type="NCBI Taxonomy" id="1006007"/>
    <lineage>
        <taxon>Bacteria</taxon>
        <taxon>Bacillati</taxon>
        <taxon>Bacillota</taxon>
        <taxon>Bacilli</taxon>
        <taxon>Bacillales</taxon>
        <taxon>Bacillaceae</taxon>
        <taxon>Priestia</taxon>
    </lineage>
</organism>
<proteinExistence type="predicted"/>
<keyword evidence="2" id="KW-0689">Ribosomal protein</keyword>
<feature type="domain" description="N-acetyltransferase" evidence="1">
    <location>
        <begin position="9"/>
        <end position="168"/>
    </location>
</feature>
<dbReference type="PANTHER" id="PTHR43792:SF1">
    <property type="entry name" value="N-ACETYLTRANSFERASE DOMAIN-CONTAINING PROTEIN"/>
    <property type="match status" value="1"/>
</dbReference>
<keyword evidence="2" id="KW-0687">Ribonucleoprotein</keyword>
<dbReference type="SUPFAM" id="SSF55729">
    <property type="entry name" value="Acyl-CoA N-acyltransferases (Nat)"/>
    <property type="match status" value="1"/>
</dbReference>
<evidence type="ECO:0000259" key="1">
    <source>
        <dbReference type="PROSITE" id="PS51186"/>
    </source>
</evidence>
<dbReference type="InterPro" id="IPR051531">
    <property type="entry name" value="N-acetyltransferase"/>
</dbReference>
<dbReference type="GO" id="GO:0016747">
    <property type="term" value="F:acyltransferase activity, transferring groups other than amino-acyl groups"/>
    <property type="evidence" value="ECO:0007669"/>
    <property type="project" value="InterPro"/>
</dbReference>
<evidence type="ECO:0000313" key="3">
    <source>
        <dbReference type="Proteomes" id="UP000001283"/>
    </source>
</evidence>
<dbReference type="PANTHER" id="PTHR43792">
    <property type="entry name" value="GNAT FAMILY, PUTATIVE (AFU_ORTHOLOGUE AFUA_3G00765)-RELATED-RELATED"/>
    <property type="match status" value="1"/>
</dbReference>
<protein>
    <submittedName>
        <fullName evidence="2">Acetyltransferase, ribosomal protein N-acetylase</fullName>
    </submittedName>
</protein>
<dbReference type="EMBL" id="CP003017">
    <property type="protein sequence ID" value="AEN90434.1"/>
    <property type="molecule type" value="Genomic_DNA"/>
</dbReference>
<accession>A0A8D3X3P0</accession>
<reference evidence="2 3" key="1">
    <citation type="journal article" date="2011" name="J. Bacteriol.">
        <title>Complete genome sequence of the industrial strain Bacillus megaterium WSH-002.</title>
        <authorList>
            <person name="Liu L."/>
            <person name="Li Y."/>
            <person name="Zhang J."/>
            <person name="Zou W."/>
            <person name="Zhou Z."/>
            <person name="Liu J."/>
            <person name="Li X."/>
            <person name="Wang L."/>
            <person name="Chen J."/>
        </authorList>
    </citation>
    <scope>NUCLEOTIDE SEQUENCE [LARGE SCALE GENOMIC DNA]</scope>
    <source>
        <strain evidence="2 3">WSH-002</strain>
    </source>
</reference>
<dbReference type="AlphaFoldDB" id="A0A8D3X3P0"/>
<keyword evidence="2" id="KW-0808">Transferase</keyword>
<dbReference type="PROSITE" id="PS51186">
    <property type="entry name" value="GNAT"/>
    <property type="match status" value="1"/>
</dbReference>
<dbReference type="Pfam" id="PF13302">
    <property type="entry name" value="Acetyltransf_3"/>
    <property type="match status" value="1"/>
</dbReference>
<dbReference type="InterPro" id="IPR016181">
    <property type="entry name" value="Acyl_CoA_acyltransferase"/>
</dbReference>
<evidence type="ECO:0000313" key="2">
    <source>
        <dbReference type="EMBL" id="AEN90434.1"/>
    </source>
</evidence>
<name>A0A8D3X3P0_PRIMW</name>
<dbReference type="GO" id="GO:0005840">
    <property type="term" value="C:ribosome"/>
    <property type="evidence" value="ECO:0007669"/>
    <property type="project" value="UniProtKB-KW"/>
</dbReference>
<sequence>MKVLETERMLLRLMTEEDSDNLLQIFSDSEAMRYYPSTKDLEETRSWIRWTSKNYKEHGIGLWIAELRETNEFVGQCGLIPQEIEGELEIEIGYLFVRKHWGKGLATEAAAACKDYGFNQLGYNRLISTIDKNNEASKRVATRVGLHFEKEIFKWNKPIEVYSVNNKE</sequence>
<dbReference type="RefSeq" id="WP_014460715.1">
    <property type="nucleotide sequence ID" value="NC_017138.1"/>
</dbReference>
<dbReference type="Proteomes" id="UP000001283">
    <property type="component" value="Chromosome"/>
</dbReference>
<dbReference type="Gene3D" id="3.40.630.30">
    <property type="match status" value="1"/>
</dbReference>
<dbReference type="InterPro" id="IPR000182">
    <property type="entry name" value="GNAT_dom"/>
</dbReference>
<gene>
    <name evidence="2" type="primary">ykkB</name>
    <name evidence="2" type="ORF">BMWSH_3552</name>
</gene>
<dbReference type="KEGG" id="bmh:BMWSH_3552"/>